<dbReference type="EMBL" id="SUNJ01009195">
    <property type="protein sequence ID" value="TPP60607.1"/>
    <property type="molecule type" value="Genomic_DNA"/>
</dbReference>
<dbReference type="Proteomes" id="UP000316759">
    <property type="component" value="Unassembled WGS sequence"/>
</dbReference>
<sequence length="129" mass="14411">MRVAAGKAHTVTDDHSSVPWRKAEAFLECFRSVYIKKPGQQPGHPRYPVVLTTSDVTITSREVKSVLHSLDEHKDARPSGFSPAIPQPLDEVTAHYLAALFNLSVEEGKILEDLREAQAFRFARVDEEA</sequence>
<keyword evidence="2" id="KW-1185">Reference proteome</keyword>
<evidence type="ECO:0000313" key="2">
    <source>
        <dbReference type="Proteomes" id="UP000316759"/>
    </source>
</evidence>
<dbReference type="OrthoDB" id="6243574at2759"/>
<dbReference type="AlphaFoldDB" id="A0A504YRK3"/>
<accession>A0A504YRK3</accession>
<organism evidence="1 2">
    <name type="scientific">Fasciola gigantica</name>
    <name type="common">Giant liver fluke</name>
    <dbReference type="NCBI Taxonomy" id="46835"/>
    <lineage>
        <taxon>Eukaryota</taxon>
        <taxon>Metazoa</taxon>
        <taxon>Spiralia</taxon>
        <taxon>Lophotrochozoa</taxon>
        <taxon>Platyhelminthes</taxon>
        <taxon>Trematoda</taxon>
        <taxon>Digenea</taxon>
        <taxon>Plagiorchiida</taxon>
        <taxon>Echinostomata</taxon>
        <taxon>Echinostomatoidea</taxon>
        <taxon>Fasciolidae</taxon>
        <taxon>Fasciola</taxon>
    </lineage>
</organism>
<proteinExistence type="predicted"/>
<reference evidence="1 2" key="1">
    <citation type="submission" date="2019-04" db="EMBL/GenBank/DDBJ databases">
        <title>Annotation for the trematode Fasciola gigantica.</title>
        <authorList>
            <person name="Choi Y.-J."/>
        </authorList>
    </citation>
    <scope>NUCLEOTIDE SEQUENCE [LARGE SCALE GENOMIC DNA]</scope>
    <source>
        <strain evidence="1">Uganda_cow_1</strain>
    </source>
</reference>
<protein>
    <submittedName>
        <fullName evidence="1">Uncharacterized protein</fullName>
    </submittedName>
</protein>
<gene>
    <name evidence="1" type="ORF">FGIG_10495</name>
</gene>
<name>A0A504YRK3_FASGI</name>
<comment type="caution">
    <text evidence="1">The sequence shown here is derived from an EMBL/GenBank/DDBJ whole genome shotgun (WGS) entry which is preliminary data.</text>
</comment>
<evidence type="ECO:0000313" key="1">
    <source>
        <dbReference type="EMBL" id="TPP60607.1"/>
    </source>
</evidence>